<dbReference type="InterPro" id="IPR001753">
    <property type="entry name" value="Enoyl-CoA_hydra/iso"/>
</dbReference>
<dbReference type="Pfam" id="PF00378">
    <property type="entry name" value="ECH_1"/>
    <property type="match status" value="1"/>
</dbReference>
<dbReference type="RefSeq" id="WP_066412831.1">
    <property type="nucleotide sequence ID" value="NZ_FKBS01000014.1"/>
</dbReference>
<keyword evidence="3" id="KW-0413">Isomerase</keyword>
<dbReference type="EC" id="4.1.3.36" evidence="3"/>
<dbReference type="GO" id="GO:0016853">
    <property type="term" value="F:isomerase activity"/>
    <property type="evidence" value="ECO:0007669"/>
    <property type="project" value="UniProtKB-KW"/>
</dbReference>
<dbReference type="GO" id="GO:0006635">
    <property type="term" value="P:fatty acid beta-oxidation"/>
    <property type="evidence" value="ECO:0007669"/>
    <property type="project" value="TreeGrafter"/>
</dbReference>
<dbReference type="Proteomes" id="UP000077037">
    <property type="component" value="Unassembled WGS sequence"/>
</dbReference>
<dbReference type="Gene3D" id="3.90.226.10">
    <property type="entry name" value="2-enoyl-CoA Hydratase, Chain A, domain 1"/>
    <property type="match status" value="1"/>
</dbReference>
<dbReference type="SUPFAM" id="SSF52096">
    <property type="entry name" value="ClpP/crotonase"/>
    <property type="match status" value="1"/>
</dbReference>
<dbReference type="AlphaFoldDB" id="A0A157PHQ4"/>
<dbReference type="EMBL" id="FKBS01000014">
    <property type="protein sequence ID" value="SAI33175.1"/>
    <property type="molecule type" value="Genomic_DNA"/>
</dbReference>
<dbReference type="InterPro" id="IPR014748">
    <property type="entry name" value="Enoyl-CoA_hydra_C"/>
</dbReference>
<proteinExistence type="inferred from homology"/>
<evidence type="ECO:0000256" key="2">
    <source>
        <dbReference type="ARBA" id="ARBA00023239"/>
    </source>
</evidence>
<keyword evidence="2 3" id="KW-0456">Lyase</keyword>
<name>A0A157PHQ4_9BORD</name>
<dbReference type="GO" id="GO:0008935">
    <property type="term" value="F:1,4-dihydroxy-2-naphthoyl-CoA synthase activity"/>
    <property type="evidence" value="ECO:0007669"/>
    <property type="project" value="UniProtKB-EC"/>
</dbReference>
<gene>
    <name evidence="3" type="primary">menB</name>
    <name evidence="3" type="ORF">SAMEA1982600_02691</name>
</gene>
<dbReference type="PANTHER" id="PTHR11941:SF54">
    <property type="entry name" value="ENOYL-COA HYDRATASE, MITOCHONDRIAL"/>
    <property type="match status" value="1"/>
</dbReference>
<dbReference type="InterPro" id="IPR029045">
    <property type="entry name" value="ClpP/crotonase-like_dom_sf"/>
</dbReference>
<sequence length="248" mass="26890">MSDSVTYESRDGIAVITINRPDRLNAIGPEVEAGLAAAWIRLNDTPEDRVGILTAAGTRAFSSGRDRDAQSPPDYRSFTPNVGVALDKPLIAAVSGWCVGGALVLVAMCDLCVATRDARFTYPEPKMGFAGGMIASLAARIPHKVAMEIMLLGEVLEAERAYDVGLVNRLAEPGRHLEEAMKLARRLADNAPLVMAMLKRFAAATVPASPVEQAGLAWRETERVFRSADYQEGVSSFRDKRDPRFTGR</sequence>
<reference evidence="3 4" key="1">
    <citation type="submission" date="2016-03" db="EMBL/GenBank/DDBJ databases">
        <authorList>
            <consortium name="Pathogen Informatics"/>
        </authorList>
    </citation>
    <scope>NUCLEOTIDE SEQUENCE [LARGE SCALE GENOMIC DNA]</scope>
    <source>
        <strain evidence="3 4">NCTC13364</strain>
    </source>
</reference>
<dbReference type="OrthoDB" id="9807606at2"/>
<dbReference type="PANTHER" id="PTHR11941">
    <property type="entry name" value="ENOYL-COA HYDRATASE-RELATED"/>
    <property type="match status" value="1"/>
</dbReference>
<evidence type="ECO:0000256" key="1">
    <source>
        <dbReference type="ARBA" id="ARBA00005254"/>
    </source>
</evidence>
<evidence type="ECO:0000313" key="4">
    <source>
        <dbReference type="Proteomes" id="UP000077037"/>
    </source>
</evidence>
<organism evidence="3 4">
    <name type="scientific">Bordetella ansorpii</name>
    <dbReference type="NCBI Taxonomy" id="288768"/>
    <lineage>
        <taxon>Bacteria</taxon>
        <taxon>Pseudomonadati</taxon>
        <taxon>Pseudomonadota</taxon>
        <taxon>Betaproteobacteria</taxon>
        <taxon>Burkholderiales</taxon>
        <taxon>Alcaligenaceae</taxon>
        <taxon>Bordetella</taxon>
    </lineage>
</organism>
<accession>A0A157PHQ4</accession>
<dbReference type="Gene3D" id="1.10.12.10">
    <property type="entry name" value="Lyase 2-enoyl-coa Hydratase, Chain A, domain 2"/>
    <property type="match status" value="1"/>
</dbReference>
<evidence type="ECO:0000313" key="3">
    <source>
        <dbReference type="EMBL" id="SAI33175.1"/>
    </source>
</evidence>
<dbReference type="CDD" id="cd06558">
    <property type="entry name" value="crotonase-like"/>
    <property type="match status" value="1"/>
</dbReference>
<protein>
    <submittedName>
        <fullName evidence="3">Enoyl-CoA hydratase/isomerase</fullName>
        <ecNumber evidence="3">4.1.3.36</ecNumber>
    </submittedName>
</protein>
<comment type="similarity">
    <text evidence="1">Belongs to the enoyl-CoA hydratase/isomerase family.</text>
</comment>